<comment type="caution">
    <text evidence="11">The sequence shown here is derived from an EMBL/GenBank/DDBJ whole genome shotgun (WGS) entry which is preliminary data.</text>
</comment>
<organism evidence="11 12">
    <name type="scientific">Candida viswanathii</name>
    <dbReference type="NCBI Taxonomy" id="5486"/>
    <lineage>
        <taxon>Eukaryota</taxon>
        <taxon>Fungi</taxon>
        <taxon>Dikarya</taxon>
        <taxon>Ascomycota</taxon>
        <taxon>Saccharomycotina</taxon>
        <taxon>Pichiomycetes</taxon>
        <taxon>Debaryomycetaceae</taxon>
        <taxon>Candida/Lodderomyces clade</taxon>
        <taxon>Candida</taxon>
    </lineage>
</organism>
<evidence type="ECO:0000256" key="9">
    <source>
        <dbReference type="PROSITE-ProRule" id="PRU00221"/>
    </source>
</evidence>
<reference evidence="11 12" key="1">
    <citation type="submission" date="2018-06" db="EMBL/GenBank/DDBJ databases">
        <title>Whole genome sequencing of Candida tropicalis (genome annotated by CSBL at Korea University).</title>
        <authorList>
            <person name="Ahn J."/>
        </authorList>
    </citation>
    <scope>NUCLEOTIDE SEQUENCE [LARGE SCALE GENOMIC DNA]</scope>
    <source>
        <strain evidence="11 12">ATCC 20962</strain>
    </source>
</reference>
<dbReference type="PANTHER" id="PTHR46027">
    <property type="entry name" value="PEROXISOMAL TARGETING SIGNAL 2 RECEPTOR"/>
    <property type="match status" value="1"/>
</dbReference>
<feature type="region of interest" description="Disordered" evidence="10">
    <location>
        <begin position="155"/>
        <end position="176"/>
    </location>
</feature>
<evidence type="ECO:0000256" key="8">
    <source>
        <dbReference type="ARBA" id="ARBA00032565"/>
    </source>
</evidence>
<comment type="subcellular location">
    <subcellularLocation>
        <location evidence="2">Cytoplasm</location>
        <location evidence="2">Cytosol</location>
    </subcellularLocation>
    <subcellularLocation>
        <location evidence="1">Peroxisome matrix</location>
    </subcellularLocation>
</comment>
<name>A0A367YFL7_9ASCO</name>
<proteinExistence type="inferred from homology"/>
<dbReference type="GO" id="GO:0005829">
    <property type="term" value="C:cytosol"/>
    <property type="evidence" value="ECO:0007669"/>
    <property type="project" value="UniProtKB-SubCell"/>
</dbReference>
<dbReference type="OrthoDB" id="273771at2759"/>
<evidence type="ECO:0000256" key="4">
    <source>
        <dbReference type="ARBA" id="ARBA00022490"/>
    </source>
</evidence>
<dbReference type="GO" id="GO:0016558">
    <property type="term" value="P:protein import into peroxisome matrix"/>
    <property type="evidence" value="ECO:0007669"/>
    <property type="project" value="InterPro"/>
</dbReference>
<dbReference type="Pfam" id="PF00400">
    <property type="entry name" value="WD40"/>
    <property type="match status" value="3"/>
</dbReference>
<dbReference type="GO" id="GO:0005053">
    <property type="term" value="F:peroxisome matrix targeting signal-2 binding"/>
    <property type="evidence" value="ECO:0007669"/>
    <property type="project" value="InterPro"/>
</dbReference>
<dbReference type="Gene3D" id="2.130.10.10">
    <property type="entry name" value="YVTN repeat-like/Quinoprotein amine dehydrogenase"/>
    <property type="match status" value="1"/>
</dbReference>
<dbReference type="PANTHER" id="PTHR46027:SF1">
    <property type="entry name" value="PEROXISOMAL TARGETING SIGNAL 2 RECEPTOR"/>
    <property type="match status" value="1"/>
</dbReference>
<accession>A0A367YFL7</accession>
<dbReference type="PROSITE" id="PS50082">
    <property type="entry name" value="WD_REPEATS_2"/>
    <property type="match status" value="1"/>
</dbReference>
<evidence type="ECO:0000256" key="1">
    <source>
        <dbReference type="ARBA" id="ARBA00004253"/>
    </source>
</evidence>
<keyword evidence="4" id="KW-0963">Cytoplasm</keyword>
<evidence type="ECO:0000313" key="11">
    <source>
        <dbReference type="EMBL" id="RCK64663.1"/>
    </source>
</evidence>
<keyword evidence="6" id="KW-0576">Peroxisome</keyword>
<keyword evidence="3" id="KW-0813">Transport</keyword>
<comment type="similarity">
    <text evidence="7">Belongs to the WD repeat peroxin-7 family.</text>
</comment>
<dbReference type="InterPro" id="IPR001680">
    <property type="entry name" value="WD40_rpt"/>
</dbReference>
<dbReference type="AlphaFoldDB" id="A0A367YFL7"/>
<feature type="repeat" description="WD" evidence="9">
    <location>
        <begin position="273"/>
        <end position="315"/>
    </location>
</feature>
<sequence length="366" mass="41165">MLSFRTKGYNGYGIQYSPFFDNKIAVATSANYGLVGNGKLFILAIDPSGAIHEQRSWMTQDGLFSLSWSEINENQVVVSSGDGSIKMFDINVPEFPVMQWKEHSREVFAVNFNLVDKTNFVSSSWDGQIKVFSPNRPESLLTLHANHPDFSTKVAPVQQHPPGQAPPVHHQPQHQGIDTGNCVYEAQFSPHSPSQIFSCTGAGKVQIWDIRDRNPLQKEFTAHSGFEVLLVGPNFYRPTILASGGSDKSVLIWDFRIISDTPHIRGPSPLNLFHGHHMAVKRVKWSPFDGKELVLASYDMTSRVWQDSTDERARFLRAGAPLKAVFLGHSEFVMDCDYSLWGEPGWIGTTGWDEMVYIWNSNRHLV</sequence>
<dbReference type="InterPro" id="IPR036322">
    <property type="entry name" value="WD40_repeat_dom_sf"/>
</dbReference>
<keyword evidence="5" id="KW-0653">Protein transport</keyword>
<keyword evidence="9" id="KW-0853">WD repeat</keyword>
<dbReference type="InterPro" id="IPR015943">
    <property type="entry name" value="WD40/YVTN_repeat-like_dom_sf"/>
</dbReference>
<evidence type="ECO:0000313" key="12">
    <source>
        <dbReference type="Proteomes" id="UP000253472"/>
    </source>
</evidence>
<evidence type="ECO:0000256" key="2">
    <source>
        <dbReference type="ARBA" id="ARBA00004514"/>
    </source>
</evidence>
<evidence type="ECO:0000256" key="3">
    <source>
        <dbReference type="ARBA" id="ARBA00022448"/>
    </source>
</evidence>
<evidence type="ECO:0000256" key="5">
    <source>
        <dbReference type="ARBA" id="ARBA00022927"/>
    </source>
</evidence>
<evidence type="ECO:0000256" key="7">
    <source>
        <dbReference type="ARBA" id="ARBA00024017"/>
    </source>
</evidence>
<dbReference type="STRING" id="5486.A0A367YFL7"/>
<protein>
    <recommendedName>
        <fullName evidence="8">Peroxin-7</fullName>
    </recommendedName>
</protein>
<dbReference type="GO" id="GO:0005782">
    <property type="term" value="C:peroxisomal matrix"/>
    <property type="evidence" value="ECO:0007669"/>
    <property type="project" value="UniProtKB-SubCell"/>
</dbReference>
<gene>
    <name evidence="11" type="primary">PEX7_0</name>
    <name evidence="11" type="ORF">Cantr_00028</name>
</gene>
<keyword evidence="11" id="KW-0675">Receptor</keyword>
<dbReference type="Proteomes" id="UP000253472">
    <property type="component" value="Unassembled WGS sequence"/>
</dbReference>
<evidence type="ECO:0000256" key="6">
    <source>
        <dbReference type="ARBA" id="ARBA00023140"/>
    </source>
</evidence>
<dbReference type="EMBL" id="QLNQ01000022">
    <property type="protein sequence ID" value="RCK64663.1"/>
    <property type="molecule type" value="Genomic_DNA"/>
</dbReference>
<dbReference type="SUPFAM" id="SSF50978">
    <property type="entry name" value="WD40 repeat-like"/>
    <property type="match status" value="1"/>
</dbReference>
<evidence type="ECO:0000256" key="10">
    <source>
        <dbReference type="SAM" id="MobiDB-lite"/>
    </source>
</evidence>
<dbReference type="SMART" id="SM00320">
    <property type="entry name" value="WD40"/>
    <property type="match status" value="6"/>
</dbReference>
<keyword evidence="12" id="KW-1185">Reference proteome</keyword>
<dbReference type="InterPro" id="IPR044536">
    <property type="entry name" value="PEX7"/>
</dbReference>